<evidence type="ECO:0000313" key="1">
    <source>
        <dbReference type="EMBL" id="KAK7941381.1"/>
    </source>
</evidence>
<dbReference type="Proteomes" id="UP001391051">
    <property type="component" value="Unassembled WGS sequence"/>
</dbReference>
<proteinExistence type="predicted"/>
<sequence>MRPAGQAPSLHCVADLLQRRRSELSECGSVAAFGVGSFLCTFGLAHELCQHATEQPVGFLILVRVVTTQNGRKMRGHFIGSVHELDPVKVENITLTVDEDFGKGDCVGYVSMREAEFLAYELLLFFRCLD</sequence>
<organism evidence="1 2">
    <name type="scientific">Apiospora aurea</name>
    <dbReference type="NCBI Taxonomy" id="335848"/>
    <lineage>
        <taxon>Eukaryota</taxon>
        <taxon>Fungi</taxon>
        <taxon>Dikarya</taxon>
        <taxon>Ascomycota</taxon>
        <taxon>Pezizomycotina</taxon>
        <taxon>Sordariomycetes</taxon>
        <taxon>Xylariomycetidae</taxon>
        <taxon>Amphisphaeriales</taxon>
        <taxon>Apiosporaceae</taxon>
        <taxon>Apiospora</taxon>
    </lineage>
</organism>
<dbReference type="RefSeq" id="XP_066694133.1">
    <property type="nucleotide sequence ID" value="XM_066849990.1"/>
</dbReference>
<gene>
    <name evidence="1" type="ORF">PG986_013768</name>
</gene>
<dbReference type="EMBL" id="JAQQWE010000009">
    <property type="protein sequence ID" value="KAK7941381.1"/>
    <property type="molecule type" value="Genomic_DNA"/>
</dbReference>
<evidence type="ECO:0000313" key="2">
    <source>
        <dbReference type="Proteomes" id="UP001391051"/>
    </source>
</evidence>
<dbReference type="GeneID" id="92083052"/>
<accession>A0ABR1PWI3</accession>
<comment type="caution">
    <text evidence="1">The sequence shown here is derived from an EMBL/GenBank/DDBJ whole genome shotgun (WGS) entry which is preliminary data.</text>
</comment>
<keyword evidence="2" id="KW-1185">Reference proteome</keyword>
<protein>
    <submittedName>
        <fullName evidence="1">Uncharacterized protein</fullName>
    </submittedName>
</protein>
<reference evidence="1 2" key="1">
    <citation type="submission" date="2023-01" db="EMBL/GenBank/DDBJ databases">
        <title>Analysis of 21 Apiospora genomes using comparative genomics revels a genus with tremendous synthesis potential of carbohydrate active enzymes and secondary metabolites.</title>
        <authorList>
            <person name="Sorensen T."/>
        </authorList>
    </citation>
    <scope>NUCLEOTIDE SEQUENCE [LARGE SCALE GENOMIC DNA]</scope>
    <source>
        <strain evidence="1 2">CBS 24483</strain>
    </source>
</reference>
<name>A0ABR1PWI3_9PEZI</name>